<dbReference type="InterPro" id="IPR016182">
    <property type="entry name" value="Cu_amine_oxidase_N-reg"/>
</dbReference>
<dbReference type="GO" id="GO:0048038">
    <property type="term" value="F:quinone binding"/>
    <property type="evidence" value="ECO:0007669"/>
    <property type="project" value="InterPro"/>
</dbReference>
<dbReference type="FunFam" id="3.10.450.40:FF:000028">
    <property type="entry name" value="Amine oxidase"/>
    <property type="match status" value="1"/>
</dbReference>
<dbReference type="FunFam" id="3.10.450.40:FF:000018">
    <property type="entry name" value="Amine oxidase"/>
    <property type="match status" value="1"/>
</dbReference>
<feature type="signal peptide" evidence="10">
    <location>
        <begin position="1"/>
        <end position="18"/>
    </location>
</feature>
<comment type="caution">
    <text evidence="13">The sequence shown here is derived from an EMBL/GenBank/DDBJ whole genome shotgun (WGS) entry which is preliminary data.</text>
</comment>
<keyword evidence="10" id="KW-0732">Signal</keyword>
<evidence type="ECO:0000256" key="2">
    <source>
        <dbReference type="ARBA" id="ARBA00007983"/>
    </source>
</evidence>
<dbReference type="PRINTS" id="PR00766">
    <property type="entry name" value="CUDAOXIDASE"/>
</dbReference>
<evidence type="ECO:0000256" key="5">
    <source>
        <dbReference type="ARBA" id="ARBA00023002"/>
    </source>
</evidence>
<dbReference type="InterPro" id="IPR036460">
    <property type="entry name" value="Cu_amine_oxidase_C_sf"/>
</dbReference>
<proteinExistence type="inferred from homology"/>
<comment type="similarity">
    <text evidence="2 9">Belongs to the copper/topaquinone oxidase family.</text>
</comment>
<evidence type="ECO:0000259" key="12">
    <source>
        <dbReference type="Pfam" id="PF09248"/>
    </source>
</evidence>
<dbReference type="InterPro" id="IPR015328">
    <property type="entry name" value="DUF1965"/>
</dbReference>
<accession>A0AA38RBJ1</accession>
<dbReference type="Proteomes" id="UP001174691">
    <property type="component" value="Unassembled WGS sequence"/>
</dbReference>
<evidence type="ECO:0000313" key="14">
    <source>
        <dbReference type="Proteomes" id="UP001174691"/>
    </source>
</evidence>
<comment type="cofactor">
    <cofactor evidence="9">
        <name>Cu cation</name>
        <dbReference type="ChEBI" id="CHEBI:23378"/>
    </cofactor>
    <text evidence="9">Contains 1 topaquinone per subunit.</text>
</comment>
<comment type="cofactor">
    <cofactor evidence="1">
        <name>Cu cation</name>
        <dbReference type="ChEBI" id="CHEBI:23378"/>
    </cofactor>
</comment>
<keyword evidence="6 9" id="KW-0186">Copper</keyword>
<gene>
    <name evidence="13" type="ORF">NKR19_g6592</name>
</gene>
<evidence type="ECO:0000256" key="3">
    <source>
        <dbReference type="ARBA" id="ARBA00022723"/>
    </source>
</evidence>
<keyword evidence="3 9" id="KW-0479">Metal-binding</keyword>
<dbReference type="PANTHER" id="PTHR10638">
    <property type="entry name" value="COPPER AMINE OXIDASE"/>
    <property type="match status" value="1"/>
</dbReference>
<dbReference type="Pfam" id="PF01179">
    <property type="entry name" value="Cu_amine_oxid"/>
    <property type="match status" value="1"/>
</dbReference>
<evidence type="ECO:0000256" key="10">
    <source>
        <dbReference type="SAM" id="SignalP"/>
    </source>
</evidence>
<keyword evidence="4 7" id="KW-0801">TPQ</keyword>
<evidence type="ECO:0000313" key="13">
    <source>
        <dbReference type="EMBL" id="KAJ9144022.1"/>
    </source>
</evidence>
<sequence length="810" mass="91018">MRLLPAVLVGLLAQDVLGRPSPNPKSSWVRKGGRGKRQLNAALKQSAEVVRRDDGNATASCTETLATPIKAPKANIWGPLTNDEAASVVAWLFAQGDLNLTVSDDAGAWDNTVILVESMTPNKTDALGYIDGCKAPPKRYAHVVLDERASVDPTYADILVGPLPIDNKTTTWEPLTYPYTKNNGGKVRNLDADSDDALYSEWLYVIGASVADITLDLWNLTATGADNDTADIWGIDPLWQDDDKIIRWDAFWNVPEDDFDAETLLPLGLYFMSDVTGRDPSQWQLLGWLYNDIFYNSTEEFRAAYFSPGFVKNGANVQGDWARTDQQGPILPKDDAYPPTTIAPTGSRFSVDADEKYVEWMDWTFYIGFKRDTGMALYDIRYKGQRLIYELGLQEALAHYAGNDPMQSGTSYLDTYYGFGPYAFELVSGYDCPAYATYLNTSFYVTETVHTHINSICLFEFTSDYPIQRHSTGKYVSVTKNTYFVVRSVSTVGNYDYMFSYSFYFDGSIAVEVRASGYIQSAYFANNEDYGFHINDFLSGSMHDHVLNFKADFDILGTNNSVQLMSLVPATKEYAWSRGKPRNTMALERSFVESEDESRFNWAENGATQVIVVNENQTNQFGELRGYRVLPYTGTAHLTVKNSSNLVNAAHWAEYDIQITKQKDTEPRLAHAFNSQDVKDPPIDFSKFFDGESLRSEDLVMWLNLGMHHVPHTGDLPNTVFTTAHSGIQFMPSNYFAMDQSRQTVNMVRIDYDNGTTTLVETYGQKNAEATCALNFEPAEPDLYGYVGDVVIRKFPYDPNNPYYETDSIV</sequence>
<dbReference type="EC" id="1.4.3.-" evidence="9"/>
<feature type="domain" description="Copper amine oxidase catalytic" evidence="11">
    <location>
        <begin position="340"/>
        <end position="741"/>
    </location>
</feature>
<feature type="domain" description="DUF1965" evidence="12">
    <location>
        <begin position="262"/>
        <end position="329"/>
    </location>
</feature>
<evidence type="ECO:0000259" key="11">
    <source>
        <dbReference type="Pfam" id="PF01179"/>
    </source>
</evidence>
<dbReference type="SUPFAM" id="SSF54416">
    <property type="entry name" value="Amine oxidase N-terminal region"/>
    <property type="match status" value="2"/>
</dbReference>
<dbReference type="GO" id="GO:0008131">
    <property type="term" value="F:primary methylamine oxidase activity"/>
    <property type="evidence" value="ECO:0007669"/>
    <property type="project" value="InterPro"/>
</dbReference>
<feature type="active site" description="Schiff-base intermediate with substrate; via topaquinone" evidence="7">
    <location>
        <position position="495"/>
    </location>
</feature>
<dbReference type="SUPFAM" id="SSF49998">
    <property type="entry name" value="Amine oxidase catalytic domain"/>
    <property type="match status" value="1"/>
</dbReference>
<evidence type="ECO:0000256" key="8">
    <source>
        <dbReference type="PIRSR" id="PIRSR600269-51"/>
    </source>
</evidence>
<name>A0AA38RBJ1_9PEZI</name>
<dbReference type="FunFam" id="2.70.98.20:FF:000002">
    <property type="entry name" value="Amine oxidase"/>
    <property type="match status" value="1"/>
</dbReference>
<reference evidence="13" key="1">
    <citation type="submission" date="2022-07" db="EMBL/GenBank/DDBJ databases">
        <title>Fungi with potential for degradation of polypropylene.</title>
        <authorList>
            <person name="Gostincar C."/>
        </authorList>
    </citation>
    <scope>NUCLEOTIDE SEQUENCE</scope>
    <source>
        <strain evidence="13">EXF-13287</strain>
    </source>
</reference>
<evidence type="ECO:0000256" key="6">
    <source>
        <dbReference type="ARBA" id="ARBA00023008"/>
    </source>
</evidence>
<feature type="chain" id="PRO_5041361176" description="Amine oxidase" evidence="10">
    <location>
        <begin position="19"/>
        <end position="810"/>
    </location>
</feature>
<dbReference type="GO" id="GO:0009308">
    <property type="term" value="P:amine metabolic process"/>
    <property type="evidence" value="ECO:0007669"/>
    <property type="project" value="UniProtKB-UniRule"/>
</dbReference>
<dbReference type="Gene3D" id="2.70.98.20">
    <property type="entry name" value="Copper amine oxidase, catalytic domain"/>
    <property type="match status" value="1"/>
</dbReference>
<dbReference type="InterPro" id="IPR015798">
    <property type="entry name" value="Cu_amine_oxidase_C"/>
</dbReference>
<evidence type="ECO:0000256" key="7">
    <source>
        <dbReference type="PIRSR" id="PIRSR600269-50"/>
    </source>
</evidence>
<keyword evidence="5 9" id="KW-0560">Oxidoreductase</keyword>
<evidence type="ECO:0000256" key="1">
    <source>
        <dbReference type="ARBA" id="ARBA00001935"/>
    </source>
</evidence>
<dbReference type="GO" id="GO:0005507">
    <property type="term" value="F:copper ion binding"/>
    <property type="evidence" value="ECO:0007669"/>
    <property type="project" value="InterPro"/>
</dbReference>
<feature type="modified residue" description="2',4',5'-topaquinone" evidence="8">
    <location>
        <position position="495"/>
    </location>
</feature>
<organism evidence="13 14">
    <name type="scientific">Coniochaeta hoffmannii</name>
    <dbReference type="NCBI Taxonomy" id="91930"/>
    <lineage>
        <taxon>Eukaryota</taxon>
        <taxon>Fungi</taxon>
        <taxon>Dikarya</taxon>
        <taxon>Ascomycota</taxon>
        <taxon>Pezizomycotina</taxon>
        <taxon>Sordariomycetes</taxon>
        <taxon>Sordariomycetidae</taxon>
        <taxon>Coniochaetales</taxon>
        <taxon>Coniochaetaceae</taxon>
        <taxon>Coniochaeta</taxon>
    </lineage>
</organism>
<feature type="active site" description="Proton acceptor" evidence="7">
    <location>
        <position position="414"/>
    </location>
</feature>
<comment type="PTM">
    <text evidence="8 9">Topaquinone (TPQ) is generated by copper-dependent autoxidation of a specific tyrosyl residue.</text>
</comment>
<dbReference type="GO" id="GO:0005886">
    <property type="term" value="C:plasma membrane"/>
    <property type="evidence" value="ECO:0007669"/>
    <property type="project" value="TreeGrafter"/>
</dbReference>
<evidence type="ECO:0000256" key="9">
    <source>
        <dbReference type="RuleBase" id="RU000672"/>
    </source>
</evidence>
<evidence type="ECO:0000256" key="4">
    <source>
        <dbReference type="ARBA" id="ARBA00022772"/>
    </source>
</evidence>
<dbReference type="PANTHER" id="PTHR10638:SF20">
    <property type="entry name" value="AMINE OXIDASE"/>
    <property type="match status" value="1"/>
</dbReference>
<protein>
    <recommendedName>
        <fullName evidence="9">Amine oxidase</fullName>
        <ecNumber evidence="9">1.4.3.-</ecNumber>
    </recommendedName>
</protein>
<dbReference type="EMBL" id="JANBVN010000104">
    <property type="protein sequence ID" value="KAJ9144022.1"/>
    <property type="molecule type" value="Genomic_DNA"/>
</dbReference>
<dbReference type="InterPro" id="IPR000269">
    <property type="entry name" value="Cu_amine_oxidase"/>
</dbReference>
<dbReference type="Gene3D" id="3.10.450.40">
    <property type="match status" value="2"/>
</dbReference>
<keyword evidence="14" id="KW-1185">Reference proteome</keyword>
<dbReference type="Pfam" id="PF09248">
    <property type="entry name" value="DUF1965"/>
    <property type="match status" value="1"/>
</dbReference>
<dbReference type="AlphaFoldDB" id="A0AA38RBJ1"/>